<feature type="region of interest" description="Disordered" evidence="12">
    <location>
        <begin position="551"/>
        <end position="575"/>
    </location>
</feature>
<evidence type="ECO:0000256" key="3">
    <source>
        <dbReference type="ARBA" id="ARBA00022729"/>
    </source>
</evidence>
<evidence type="ECO:0000256" key="6">
    <source>
        <dbReference type="ARBA" id="ARBA00023180"/>
    </source>
</evidence>
<feature type="binding site" evidence="9">
    <location>
        <position position="111"/>
    </location>
    <ligand>
        <name>Ca(2+)</name>
        <dbReference type="ChEBI" id="CHEBI:29108"/>
        <note>structural</note>
    </ligand>
</feature>
<dbReference type="InterPro" id="IPR011042">
    <property type="entry name" value="6-blade_b-propeller_TolB-like"/>
</dbReference>
<dbReference type="GO" id="GO:0004598">
    <property type="term" value="F:peptidylamidoglycolate lyase activity"/>
    <property type="evidence" value="ECO:0007669"/>
    <property type="project" value="UniProtKB-EC"/>
</dbReference>
<dbReference type="InterPro" id="IPR001258">
    <property type="entry name" value="NHL_repeat"/>
</dbReference>
<evidence type="ECO:0000256" key="10">
    <source>
        <dbReference type="PIRSR" id="PIRSR600720-3"/>
    </source>
</evidence>
<dbReference type="GO" id="GO:0016020">
    <property type="term" value="C:membrane"/>
    <property type="evidence" value="ECO:0007669"/>
    <property type="project" value="InterPro"/>
</dbReference>
<keyword evidence="6" id="KW-0325">Glycoprotein</keyword>
<evidence type="ECO:0000256" key="14">
    <source>
        <dbReference type="SAM" id="SignalP"/>
    </source>
</evidence>
<keyword evidence="2 9" id="KW-0479">Metal-binding</keyword>
<dbReference type="PANTHER" id="PTHR10680">
    <property type="entry name" value="PEPTIDYL-GLYCINE ALPHA-AMIDATING MONOOXYGENASE"/>
    <property type="match status" value="1"/>
</dbReference>
<dbReference type="GO" id="GO:0005576">
    <property type="term" value="C:extracellular region"/>
    <property type="evidence" value="ECO:0007669"/>
    <property type="project" value="TreeGrafter"/>
</dbReference>
<feature type="binding site" evidence="9">
    <location>
        <position position="413"/>
    </location>
    <ligand>
        <name>Ca(2+)</name>
        <dbReference type="ChEBI" id="CHEBI:29108"/>
        <note>structural</note>
    </ligand>
</feature>
<sequence>MMTNLRYDTICSVLVLFPILIHVEAELQDISNVQHLPDIKFNSNEYSEYPDNEDGGSFTQLDEQHIKDNLYLRANSHLDKEESITTDALDKNIAWDMHWAAQLKLTQMSAVSMDPYGNIAIFHRGERIWGPDTFDNENRFNPNNGPITQNTITLLNKSGKVILEFGKNMFYLPHGLTIDQSGNYWITDVAMHQVFKFNAQDIEKHMEELKRAQFSSMTGVSSDHTSALFENSILKPSIILGEAFVPGNDETRFCKPTAVAVHTNGDFFVSDGYCNSRIIKFNKNGERILHWGRHWGAGEPVYSQLPPPNAFLVPHALALASELNYIYVADRENGRVLCFFASNGTFHKEYRHSAIGTQIYSVSYARERLYLVNGMDLYNPIKPAPVRGFVLDIYSGKILSMFAPKGNMNKPHDLYVTEDGSEIYVVELNNHKIYRFLQGVNDSVHLEDSQSIKRHRPKILVHPDTKDADIEKTNVTKLILGLGSAAVSFITICVAIAAIVARCQKRGCLLTMRKRMRWEAERRENFKLSSLLENRRGRSFKFLEKRPNTRDFSKLNTEPETSEDEHPENSLAKVI</sequence>
<evidence type="ECO:0000256" key="2">
    <source>
        <dbReference type="ARBA" id="ARBA00022723"/>
    </source>
</evidence>
<feature type="binding site" evidence="9">
    <location>
        <position position="176"/>
    </location>
    <ligand>
        <name>Ca(2+)</name>
        <dbReference type="ChEBI" id="CHEBI:29108"/>
        <note>structural</note>
    </ligand>
</feature>
<feature type="signal peptide" evidence="14">
    <location>
        <begin position="1"/>
        <end position="25"/>
    </location>
</feature>
<dbReference type="GO" id="GO:0046872">
    <property type="term" value="F:metal ion binding"/>
    <property type="evidence" value="ECO:0007669"/>
    <property type="project" value="UniProtKB-KW"/>
</dbReference>
<dbReference type="Gene3D" id="2.120.10.30">
    <property type="entry name" value="TolB, C-terminal domain"/>
    <property type="match status" value="1"/>
</dbReference>
<organism evidence="15 16">
    <name type="scientific">Lasius platythorax</name>
    <dbReference type="NCBI Taxonomy" id="488582"/>
    <lineage>
        <taxon>Eukaryota</taxon>
        <taxon>Metazoa</taxon>
        <taxon>Ecdysozoa</taxon>
        <taxon>Arthropoda</taxon>
        <taxon>Hexapoda</taxon>
        <taxon>Insecta</taxon>
        <taxon>Pterygota</taxon>
        <taxon>Neoptera</taxon>
        <taxon>Endopterygota</taxon>
        <taxon>Hymenoptera</taxon>
        <taxon>Apocrita</taxon>
        <taxon>Aculeata</taxon>
        <taxon>Formicoidea</taxon>
        <taxon>Formicidae</taxon>
        <taxon>Formicinae</taxon>
        <taxon>Lasius</taxon>
        <taxon>Lasius</taxon>
    </lineage>
</organism>
<reference evidence="15" key="1">
    <citation type="submission" date="2024-04" db="EMBL/GenBank/DDBJ databases">
        <authorList>
            <consortium name="Molecular Ecology Group"/>
        </authorList>
    </citation>
    <scope>NUCLEOTIDE SEQUENCE</scope>
</reference>
<dbReference type="EMBL" id="OZ034831">
    <property type="protein sequence ID" value="CAL1688345.1"/>
    <property type="molecule type" value="Genomic_DNA"/>
</dbReference>
<dbReference type="Proteomes" id="UP001497644">
    <property type="component" value="Chromosome 8"/>
</dbReference>
<feature type="repeat" description="NHL" evidence="11">
    <location>
        <begin position="159"/>
        <end position="200"/>
    </location>
</feature>
<dbReference type="EC" id="4.3.2.5" evidence="1"/>
<evidence type="ECO:0000256" key="12">
    <source>
        <dbReference type="SAM" id="MobiDB-lite"/>
    </source>
</evidence>
<feature type="chain" id="PRO_5043405033" description="peptidylamidoglycolate lyase" evidence="14">
    <location>
        <begin position="26"/>
        <end position="575"/>
    </location>
</feature>
<dbReference type="PRINTS" id="PR00790">
    <property type="entry name" value="PAMONOXGNASE"/>
</dbReference>
<accession>A0AAV2P9P5</accession>
<feature type="repeat" description="NHL" evidence="11">
    <location>
        <begin position="253"/>
        <end position="284"/>
    </location>
</feature>
<keyword evidence="9" id="KW-0106">Calcium</keyword>
<keyword evidence="16" id="KW-1185">Reference proteome</keyword>
<feature type="binding site" evidence="8">
    <location>
        <position position="273"/>
    </location>
    <ligand>
        <name>a protein</name>
        <dbReference type="ChEBI" id="CHEBI:16541"/>
    </ligand>
    <ligandPart>
        <name>C-terminal Xaa-(2S)-2-hydroxyglycine residue</name>
        <dbReference type="ChEBI" id="CHEBI:142768"/>
    </ligandPart>
</feature>
<name>A0AAV2P9P5_9HYME</name>
<evidence type="ECO:0000313" key="16">
    <source>
        <dbReference type="Proteomes" id="UP001497644"/>
    </source>
</evidence>
<keyword evidence="13" id="KW-0472">Membrane</keyword>
<dbReference type="AlphaFoldDB" id="A0AAV2P9P5"/>
<feature type="binding site" evidence="9">
    <location>
        <position position="315"/>
    </location>
    <ligand>
        <name>Zn(2+)</name>
        <dbReference type="ChEBI" id="CHEBI:29105"/>
        <note>catalytic</note>
    </ligand>
</feature>
<evidence type="ECO:0000256" key="13">
    <source>
        <dbReference type="SAM" id="Phobius"/>
    </source>
</evidence>
<evidence type="ECO:0000256" key="1">
    <source>
        <dbReference type="ARBA" id="ARBA00012343"/>
    </source>
</evidence>
<evidence type="ECO:0000256" key="11">
    <source>
        <dbReference type="PROSITE-ProRule" id="PRU00504"/>
    </source>
</evidence>
<feature type="transmembrane region" description="Helical" evidence="13">
    <location>
        <begin position="478"/>
        <end position="503"/>
    </location>
</feature>
<evidence type="ECO:0000256" key="7">
    <source>
        <dbReference type="ARBA" id="ARBA00023239"/>
    </source>
</evidence>
<evidence type="ECO:0000256" key="8">
    <source>
        <dbReference type="PIRSR" id="PIRSR600720-1"/>
    </source>
</evidence>
<feature type="binding site" evidence="8">
    <location>
        <position position="331"/>
    </location>
    <ligand>
        <name>a protein</name>
        <dbReference type="ChEBI" id="CHEBI:16541"/>
    </ligand>
    <ligandPart>
        <name>C-terminal Xaa-(2S)-2-hydroxyglycine residue</name>
        <dbReference type="ChEBI" id="CHEBI:142768"/>
    </ligandPart>
</feature>
<keyword evidence="7" id="KW-0456">Lyase</keyword>
<keyword evidence="13" id="KW-0812">Transmembrane</keyword>
<keyword evidence="13" id="KW-1133">Transmembrane helix</keyword>
<dbReference type="CDD" id="cd14958">
    <property type="entry name" value="NHL_PAL_like"/>
    <property type="match status" value="1"/>
</dbReference>
<keyword evidence="9" id="KW-0862">Zinc</keyword>
<feature type="binding site" evidence="9">
    <location>
        <position position="412"/>
    </location>
    <ligand>
        <name>Zn(2+)</name>
        <dbReference type="ChEBI" id="CHEBI:29105"/>
        <note>catalytic</note>
    </ligand>
</feature>
<dbReference type="Pfam" id="PF01436">
    <property type="entry name" value="NHL"/>
    <property type="match status" value="2"/>
</dbReference>
<evidence type="ECO:0000313" key="15">
    <source>
        <dbReference type="EMBL" id="CAL1688345.1"/>
    </source>
</evidence>
<evidence type="ECO:0000256" key="5">
    <source>
        <dbReference type="ARBA" id="ARBA00023157"/>
    </source>
</evidence>
<dbReference type="GO" id="GO:0006518">
    <property type="term" value="P:peptide metabolic process"/>
    <property type="evidence" value="ECO:0007669"/>
    <property type="project" value="InterPro"/>
</dbReference>
<dbReference type="SUPFAM" id="SSF63829">
    <property type="entry name" value="Calcium-dependent phosphotriesterase"/>
    <property type="match status" value="1"/>
</dbReference>
<evidence type="ECO:0000256" key="9">
    <source>
        <dbReference type="PIRSR" id="PIRSR600720-2"/>
    </source>
</evidence>
<protein>
    <recommendedName>
        <fullName evidence="1">peptidylamidoglycolate lyase</fullName>
        <ecNumber evidence="1">4.3.2.5</ecNumber>
    </recommendedName>
</protein>
<comment type="cofactor">
    <cofactor evidence="9">
        <name>Zn(2+)</name>
        <dbReference type="ChEBI" id="CHEBI:29105"/>
    </cofactor>
    <text evidence="9">Binds one Zn(2+) ion per subunit.</text>
</comment>
<feature type="binding site" evidence="8">
    <location>
        <position position="124"/>
    </location>
    <ligand>
        <name>a protein</name>
        <dbReference type="ChEBI" id="CHEBI:16541"/>
    </ligand>
    <ligandPart>
        <name>C-terminal Xaa-(2S)-2-hydroxyglycine residue</name>
        <dbReference type="ChEBI" id="CHEBI:142768"/>
    </ligandPart>
</feature>
<keyword evidence="5 10" id="KW-1015">Disulfide bond</keyword>
<gene>
    <name evidence="15" type="ORF">LPLAT_LOCUS13424</name>
</gene>
<dbReference type="PROSITE" id="PS51125">
    <property type="entry name" value="NHL"/>
    <property type="match status" value="2"/>
</dbReference>
<dbReference type="PANTHER" id="PTHR10680:SF14">
    <property type="entry name" value="PEPTIDYL-GLYCINE ALPHA-AMIDATING MONOOXYGENASE"/>
    <property type="match status" value="1"/>
</dbReference>
<dbReference type="InterPro" id="IPR000720">
    <property type="entry name" value="PHM/PAL"/>
</dbReference>
<keyword evidence="4" id="KW-0677">Repeat</keyword>
<proteinExistence type="predicted"/>
<evidence type="ECO:0000256" key="4">
    <source>
        <dbReference type="ARBA" id="ARBA00022737"/>
    </source>
</evidence>
<feature type="disulfide bond" evidence="10">
    <location>
        <begin position="254"/>
        <end position="274"/>
    </location>
</feature>
<keyword evidence="3 14" id="KW-0732">Signal</keyword>
<feature type="binding site" evidence="9">
    <location>
        <position position="174"/>
    </location>
    <ligand>
        <name>Zn(2+)</name>
        <dbReference type="ChEBI" id="CHEBI:29105"/>
        <note>catalytic</note>
    </ligand>
</feature>